<reference evidence="1 2" key="1">
    <citation type="submission" date="2019-03" db="EMBL/GenBank/DDBJ databases">
        <title>Freshwater and sediment microbial communities from various areas in North America, analyzing microbe dynamics in response to fracking.</title>
        <authorList>
            <person name="Lamendella R."/>
        </authorList>
    </citation>
    <scope>NUCLEOTIDE SEQUENCE [LARGE SCALE GENOMIC DNA]</scope>
    <source>
        <strain evidence="1 2">74A</strain>
    </source>
</reference>
<evidence type="ECO:0000313" key="2">
    <source>
        <dbReference type="Proteomes" id="UP000294832"/>
    </source>
</evidence>
<dbReference type="Proteomes" id="UP000294832">
    <property type="component" value="Unassembled WGS sequence"/>
</dbReference>
<dbReference type="RefSeq" id="WP_243691944.1">
    <property type="nucleotide sequence ID" value="NZ_SLWF01000006.1"/>
</dbReference>
<protein>
    <submittedName>
        <fullName evidence="1">Uncharacterized protein</fullName>
    </submittedName>
</protein>
<accession>A0A4R2FHY4</accession>
<sequence length="159" mass="17994">MVLRDSEDSARAYSKGMSIPSLELASPTSFDAPEIDGHPMILWSAESVEHGCGIGQCVIAYNITPPYLWKTPLYIKDGESESYNIVANHLKNYSRFVFRQSGPQDFPVDEFYRAVSAALLSWMVHLTMLVQDGQSLLYQIPRQQAMKYQDDGFSYDDLL</sequence>
<keyword evidence="2" id="KW-1185">Reference proteome</keyword>
<name>A0A4R2FHY4_9GAMM</name>
<proteinExistence type="predicted"/>
<dbReference type="EMBL" id="SLWF01000006">
    <property type="protein sequence ID" value="TCN86805.1"/>
    <property type="molecule type" value="Genomic_DNA"/>
</dbReference>
<comment type="caution">
    <text evidence="1">The sequence shown here is derived from an EMBL/GenBank/DDBJ whole genome shotgun (WGS) entry which is preliminary data.</text>
</comment>
<gene>
    <name evidence="1" type="ORF">EDC91_10680</name>
</gene>
<evidence type="ECO:0000313" key="1">
    <source>
        <dbReference type="EMBL" id="TCN86805.1"/>
    </source>
</evidence>
<dbReference type="AlphaFoldDB" id="A0A4R2FHY4"/>
<organism evidence="1 2">
    <name type="scientific">Shewanella fodinae</name>
    <dbReference type="NCBI Taxonomy" id="552357"/>
    <lineage>
        <taxon>Bacteria</taxon>
        <taxon>Pseudomonadati</taxon>
        <taxon>Pseudomonadota</taxon>
        <taxon>Gammaproteobacteria</taxon>
        <taxon>Alteromonadales</taxon>
        <taxon>Shewanellaceae</taxon>
        <taxon>Shewanella</taxon>
    </lineage>
</organism>